<dbReference type="OrthoDB" id="410404at2759"/>
<gene>
    <name evidence="1" type="ORF">SSLN_LOCUS12898</name>
</gene>
<name>A0A183T8V0_SCHSO</name>
<dbReference type="Proteomes" id="UP000275846">
    <property type="component" value="Unassembled WGS sequence"/>
</dbReference>
<protein>
    <submittedName>
        <fullName evidence="1 3">Uncharacterized protein</fullName>
    </submittedName>
</protein>
<evidence type="ECO:0000313" key="1">
    <source>
        <dbReference type="EMBL" id="VDL99283.1"/>
    </source>
</evidence>
<sequence length="141" mass="16211">MDVGNDATKAAYFRCHHLVQQPLREMQDARMVRKAEEIQGYGDYNEMKNFSKAIKDTFGPCSPKQCQRRSNQNVETFAYLGSTMSQNTRIDDEVDQRISKASQAFGRLQASVWDRHSIHLNTKLKMYKAVLLTKLLYGAET</sequence>
<reference evidence="1 2" key="2">
    <citation type="submission" date="2018-11" db="EMBL/GenBank/DDBJ databases">
        <authorList>
            <consortium name="Pathogen Informatics"/>
        </authorList>
    </citation>
    <scope>NUCLEOTIDE SEQUENCE [LARGE SCALE GENOMIC DNA]</scope>
    <source>
        <strain evidence="1 2">NST_G2</strain>
    </source>
</reference>
<dbReference type="WBParaSite" id="SSLN_0001339601-mRNA-1">
    <property type="protein sequence ID" value="SSLN_0001339601-mRNA-1"/>
    <property type="gene ID" value="SSLN_0001339601"/>
</dbReference>
<organism evidence="3">
    <name type="scientific">Schistocephalus solidus</name>
    <name type="common">Tapeworm</name>
    <dbReference type="NCBI Taxonomy" id="70667"/>
    <lineage>
        <taxon>Eukaryota</taxon>
        <taxon>Metazoa</taxon>
        <taxon>Spiralia</taxon>
        <taxon>Lophotrochozoa</taxon>
        <taxon>Platyhelminthes</taxon>
        <taxon>Cestoda</taxon>
        <taxon>Eucestoda</taxon>
        <taxon>Diphyllobothriidea</taxon>
        <taxon>Diphyllobothriidae</taxon>
        <taxon>Schistocephalus</taxon>
    </lineage>
</organism>
<dbReference type="PANTHER" id="PTHR47027">
    <property type="entry name" value="REVERSE TRANSCRIPTASE DOMAIN-CONTAINING PROTEIN"/>
    <property type="match status" value="1"/>
</dbReference>
<evidence type="ECO:0000313" key="3">
    <source>
        <dbReference type="WBParaSite" id="SSLN_0001339601-mRNA-1"/>
    </source>
</evidence>
<dbReference type="PANTHER" id="PTHR47027:SF26">
    <property type="entry name" value="REVERSE TRANSCRIPTASE DOMAIN-CONTAINING PROTEIN"/>
    <property type="match status" value="1"/>
</dbReference>
<keyword evidence="2" id="KW-1185">Reference proteome</keyword>
<reference evidence="3" key="1">
    <citation type="submission" date="2016-06" db="UniProtKB">
        <authorList>
            <consortium name="WormBaseParasite"/>
        </authorList>
    </citation>
    <scope>IDENTIFICATION</scope>
</reference>
<dbReference type="EMBL" id="UYSU01037625">
    <property type="protein sequence ID" value="VDL99283.1"/>
    <property type="molecule type" value="Genomic_DNA"/>
</dbReference>
<proteinExistence type="predicted"/>
<dbReference type="AlphaFoldDB" id="A0A183T8V0"/>
<accession>A0A183T8V0</accession>
<evidence type="ECO:0000313" key="2">
    <source>
        <dbReference type="Proteomes" id="UP000275846"/>
    </source>
</evidence>